<dbReference type="InterPro" id="IPR006439">
    <property type="entry name" value="HAD-SF_hydro_IA"/>
</dbReference>
<accession>A0A402BA72</accession>
<dbReference type="SUPFAM" id="SSF56784">
    <property type="entry name" value="HAD-like"/>
    <property type="match status" value="1"/>
</dbReference>
<dbReference type="GO" id="GO:0016787">
    <property type="term" value="F:hydrolase activity"/>
    <property type="evidence" value="ECO:0007669"/>
    <property type="project" value="UniProtKB-KW"/>
</dbReference>
<dbReference type="Gene3D" id="1.20.120.1600">
    <property type="match status" value="1"/>
</dbReference>
<gene>
    <name evidence="2" type="ORF">KDA_37650</name>
</gene>
<reference evidence="3" key="1">
    <citation type="submission" date="2018-12" db="EMBL/GenBank/DDBJ databases">
        <title>Tengunoibacter tsumagoiensis gen. nov., sp. nov., Dictyobacter kobayashii sp. nov., D. alpinus sp. nov., and D. joshuensis sp. nov. and description of Dictyobacteraceae fam. nov. within the order Ktedonobacterales isolated from Tengu-no-mugimeshi.</title>
        <authorList>
            <person name="Wang C.M."/>
            <person name="Zheng Y."/>
            <person name="Sakai Y."/>
            <person name="Toyoda A."/>
            <person name="Minakuchi Y."/>
            <person name="Abe K."/>
            <person name="Yokota A."/>
            <person name="Yabe S."/>
        </authorList>
    </citation>
    <scope>NUCLEOTIDE SEQUENCE [LARGE SCALE GENOMIC DNA]</scope>
    <source>
        <strain evidence="3">Uno16</strain>
    </source>
</reference>
<name>A0A402BA72_9CHLR</name>
<dbReference type="PANTHER" id="PTHR43316">
    <property type="entry name" value="HYDROLASE, HALOACID DELAHOGENASE-RELATED"/>
    <property type="match status" value="1"/>
</dbReference>
<dbReference type="InterPro" id="IPR036412">
    <property type="entry name" value="HAD-like_sf"/>
</dbReference>
<keyword evidence="1" id="KW-0378">Hydrolase</keyword>
<evidence type="ECO:0000313" key="2">
    <source>
        <dbReference type="EMBL" id="GCE28281.1"/>
    </source>
</evidence>
<dbReference type="Pfam" id="PF00702">
    <property type="entry name" value="Hydrolase"/>
    <property type="match status" value="1"/>
</dbReference>
<sequence>MISENKLSTLTGRTFSCLLFDLGNTLWQRDIPRLTELEQATIQQAAQIARRFSASTPLAQYDDVNLGTELREEMLQQFHLAIAQRPGFEPTGAAMVEQAFLALSFSQGDNKVFEDIFEALRVPIFQSRELFPDVIATLKELQRRSFQLGVVTNRYWGGEPFQKDLQIMGMTNYFEPHQTIVSADEHIRKPNPQIFALALTACQADPRETIMIGDSLIADVAGAQQLAIFSVWKPSRYQEVSQYLADTEGMTVNEYNHRQLALLKEHATIEPPTIPTEHWKDPYLQHFASGLIRPQLIINNVSELLAWL</sequence>
<protein>
    <recommendedName>
        <fullName evidence="4">Haloacid dehalogenase</fullName>
    </recommendedName>
</protein>
<evidence type="ECO:0008006" key="4">
    <source>
        <dbReference type="Google" id="ProtNLM"/>
    </source>
</evidence>
<dbReference type="InterPro" id="IPR051540">
    <property type="entry name" value="S-2-haloacid_dehalogenase"/>
</dbReference>
<dbReference type="NCBIfam" id="TIGR01549">
    <property type="entry name" value="HAD-SF-IA-v1"/>
    <property type="match status" value="1"/>
</dbReference>
<evidence type="ECO:0000256" key="1">
    <source>
        <dbReference type="ARBA" id="ARBA00022801"/>
    </source>
</evidence>
<dbReference type="EMBL" id="BIFT01000001">
    <property type="protein sequence ID" value="GCE28281.1"/>
    <property type="molecule type" value="Genomic_DNA"/>
</dbReference>
<dbReference type="Gene3D" id="3.40.50.1000">
    <property type="entry name" value="HAD superfamily/HAD-like"/>
    <property type="match status" value="1"/>
</dbReference>
<dbReference type="SFLD" id="SFLDG01129">
    <property type="entry name" value="C1.5:_HAD__Beta-PGM__Phosphata"/>
    <property type="match status" value="1"/>
</dbReference>
<dbReference type="SFLD" id="SFLDS00003">
    <property type="entry name" value="Haloacid_Dehalogenase"/>
    <property type="match status" value="1"/>
</dbReference>
<keyword evidence="3" id="KW-1185">Reference proteome</keyword>
<evidence type="ECO:0000313" key="3">
    <source>
        <dbReference type="Proteomes" id="UP000287171"/>
    </source>
</evidence>
<dbReference type="OrthoDB" id="142397at2"/>
<dbReference type="InterPro" id="IPR023214">
    <property type="entry name" value="HAD_sf"/>
</dbReference>
<proteinExistence type="predicted"/>
<organism evidence="2 3">
    <name type="scientific">Dictyobacter alpinus</name>
    <dbReference type="NCBI Taxonomy" id="2014873"/>
    <lineage>
        <taxon>Bacteria</taxon>
        <taxon>Bacillati</taxon>
        <taxon>Chloroflexota</taxon>
        <taxon>Ktedonobacteria</taxon>
        <taxon>Ktedonobacterales</taxon>
        <taxon>Dictyobacteraceae</taxon>
        <taxon>Dictyobacter</taxon>
    </lineage>
</organism>
<dbReference type="Proteomes" id="UP000287171">
    <property type="component" value="Unassembled WGS sequence"/>
</dbReference>
<dbReference type="AlphaFoldDB" id="A0A402BA72"/>
<dbReference type="RefSeq" id="WP_126628521.1">
    <property type="nucleotide sequence ID" value="NZ_BIFT01000001.1"/>
</dbReference>
<dbReference type="PANTHER" id="PTHR43316:SF8">
    <property type="entry name" value="HAD FAMILY HYDROLASE"/>
    <property type="match status" value="1"/>
</dbReference>
<comment type="caution">
    <text evidence="2">The sequence shown here is derived from an EMBL/GenBank/DDBJ whole genome shotgun (WGS) entry which is preliminary data.</text>
</comment>